<dbReference type="RefSeq" id="WP_080770186.1">
    <property type="nucleotide sequence ID" value="NZ_CP142381.1"/>
</dbReference>
<sequence length="126" mass="13664">MKTPSKIVQRPGSTPGTGRRDTRRIASQAIRDSAAGETCTLQIAGICNGRADTTVLCHLPDESHGMGRKADDVSSCYGCSTCHDVIDGRVPCDWQPGEKDFYMRRAMVRTLRRLLAKGLITIKGAA</sequence>
<evidence type="ECO:0000313" key="2">
    <source>
        <dbReference type="EMBL" id="MBW8289026.1"/>
    </source>
</evidence>
<dbReference type="InterPro" id="IPR010774">
    <property type="entry name" value="YbcO"/>
</dbReference>
<reference evidence="2 3" key="1">
    <citation type="submission" date="2021-05" db="EMBL/GenBank/DDBJ databases">
        <title>Draft Whole Genome Sequencing Of Biosensor Chromobacterium violaceum Strain CV026 Reveals A Regulatory RNA In Chromobacterium violaceum Phenotype Regulatory Network.</title>
        <authorList>
            <person name="Hong K.W."/>
            <person name="Chan K.G."/>
            <person name="Chang C.-Y."/>
        </authorList>
    </citation>
    <scope>NUCLEOTIDE SEQUENCE [LARGE SCALE GENOMIC DNA]</scope>
    <source>
        <strain evidence="2 3">ATCC 31532</strain>
    </source>
</reference>
<dbReference type="Pfam" id="PF07102">
    <property type="entry name" value="YbcO"/>
    <property type="match status" value="1"/>
</dbReference>
<dbReference type="Gene3D" id="3.30.50.20">
    <property type="entry name" value="prophage-derive protein ybcO"/>
    <property type="match status" value="1"/>
</dbReference>
<organism evidence="2 3">
    <name type="scientific">Chromobacterium subtsugae</name>
    <dbReference type="NCBI Taxonomy" id="251747"/>
    <lineage>
        <taxon>Bacteria</taxon>
        <taxon>Pseudomonadati</taxon>
        <taxon>Pseudomonadota</taxon>
        <taxon>Betaproteobacteria</taxon>
        <taxon>Neisseriales</taxon>
        <taxon>Chromobacteriaceae</taxon>
        <taxon>Chromobacterium</taxon>
    </lineage>
</organism>
<evidence type="ECO:0000313" key="3">
    <source>
        <dbReference type="Proteomes" id="UP000711178"/>
    </source>
</evidence>
<evidence type="ECO:0000256" key="1">
    <source>
        <dbReference type="SAM" id="MobiDB-lite"/>
    </source>
</evidence>
<protein>
    <submittedName>
        <fullName evidence="2">DUF1364 domain-containing protein</fullName>
    </submittedName>
</protein>
<feature type="region of interest" description="Disordered" evidence="1">
    <location>
        <begin position="1"/>
        <end position="24"/>
    </location>
</feature>
<gene>
    <name evidence="2" type="ORF">KIF53_15440</name>
</gene>
<dbReference type="EMBL" id="JAHDTB010000014">
    <property type="protein sequence ID" value="MBW8289026.1"/>
    <property type="molecule type" value="Genomic_DNA"/>
</dbReference>
<name>A0ABS7FG15_9NEIS</name>
<comment type="caution">
    <text evidence="2">The sequence shown here is derived from an EMBL/GenBank/DDBJ whole genome shotgun (WGS) entry which is preliminary data.</text>
</comment>
<dbReference type="GeneID" id="89685760"/>
<accession>A0ABS7FG15</accession>
<proteinExistence type="predicted"/>
<keyword evidence="3" id="KW-1185">Reference proteome</keyword>
<dbReference type="Proteomes" id="UP000711178">
    <property type="component" value="Unassembled WGS sequence"/>
</dbReference>